<dbReference type="Pfam" id="PF05960">
    <property type="entry name" value="DUF885"/>
    <property type="match status" value="1"/>
</dbReference>
<name>A0A1Q9LHB0_9PSEU</name>
<organism evidence="1 2">
    <name type="scientific">Actinokineospora bangkokensis</name>
    <dbReference type="NCBI Taxonomy" id="1193682"/>
    <lineage>
        <taxon>Bacteria</taxon>
        <taxon>Bacillati</taxon>
        <taxon>Actinomycetota</taxon>
        <taxon>Actinomycetes</taxon>
        <taxon>Pseudonocardiales</taxon>
        <taxon>Pseudonocardiaceae</taxon>
        <taxon>Actinokineospora</taxon>
    </lineage>
</organism>
<protein>
    <recommendedName>
        <fullName evidence="3">DUF885 domain-containing protein</fullName>
    </recommendedName>
</protein>
<comment type="caution">
    <text evidence="1">The sequence shown here is derived from an EMBL/GenBank/DDBJ whole genome shotgun (WGS) entry which is preliminary data.</text>
</comment>
<keyword evidence="2" id="KW-1185">Reference proteome</keyword>
<accession>A0A1Q9LHB0</accession>
<dbReference type="EMBL" id="MKQR01000023">
    <property type="protein sequence ID" value="OLR91437.1"/>
    <property type="molecule type" value="Genomic_DNA"/>
</dbReference>
<dbReference type="OrthoDB" id="9760040at2"/>
<dbReference type="PANTHER" id="PTHR33361">
    <property type="entry name" value="GLR0591 PROTEIN"/>
    <property type="match status" value="1"/>
</dbReference>
<evidence type="ECO:0008006" key="3">
    <source>
        <dbReference type="Google" id="ProtNLM"/>
    </source>
</evidence>
<dbReference type="Proteomes" id="UP000186040">
    <property type="component" value="Unassembled WGS sequence"/>
</dbReference>
<gene>
    <name evidence="1" type="ORF">BJP25_00960</name>
</gene>
<dbReference type="InterPro" id="IPR010281">
    <property type="entry name" value="DUF885"/>
</dbReference>
<reference evidence="1 2" key="1">
    <citation type="submission" date="2016-10" db="EMBL/GenBank/DDBJ databases">
        <title>The Draft Genome Sequence of Actinokineospora bangkokensis 44EHWT reveals the biosynthetic pathway of antifungal compounds Thailandins with unusual extender unit butylmalonyl-CoA.</title>
        <authorList>
            <person name="Greule A."/>
            <person name="Intra B."/>
            <person name="Flemming S."/>
            <person name="Rommel M.G."/>
            <person name="Panbangred W."/>
            <person name="Bechthold A."/>
        </authorList>
    </citation>
    <scope>NUCLEOTIDE SEQUENCE [LARGE SCALE GENOMIC DNA]</scope>
    <source>
        <strain evidence="1 2">44EHW</strain>
    </source>
</reference>
<evidence type="ECO:0000313" key="2">
    <source>
        <dbReference type="Proteomes" id="UP000186040"/>
    </source>
</evidence>
<sequence length="549" mass="59896">MTTTNDLADDLLALQMAAEPLGATLLGIPGHDEDLADPSAAADERTRAAALRIAERADALVEAGDDPLTAKVVAQQARAAVDRIDARMVEYTITDLFVGPASSLLSYLPMLPVPDAERARAYVSRLRKVPAHLAAVAERHRAGVAAGRVPVRRLVDAAIAHLDRYLATDLDADPLLAHPLADDLAAVADERRAVVRDEVRPAFAEYRRVLAEEIAGHGRPDSAPGLCHLPGGAEAYAALSRVHTTTAKTPDELHQAGLDIIAALRAEYAELGARVFGTDDLAEVFAHLQDDQDLRWRDEDELLAAARTAVRRAEEAAPGWFGRLPSQPCEVRPVPAAEAPGAPPAYYMQPSLDGLRPGVYYANTHGVTERQRFIAETMAFHEAVPGHHFQLTLAQELDELHLVRRLADVNAYAEGWGLYTERLADEMGLYSSDTTRFGMLAMDSMRAGRLVVDTGLHAKGWSREQAIDYLRENTPMSALEITTEVDRYIAYPAQALSYMVGRLELQRLRAEAQQRLGDAFDIKAFHDLVLCNGPLPMTVLDELVTAWAA</sequence>
<dbReference type="AlphaFoldDB" id="A0A1Q9LHB0"/>
<dbReference type="STRING" id="1193682.BJP25_00960"/>
<dbReference type="PANTHER" id="PTHR33361:SF2">
    <property type="entry name" value="DUF885 DOMAIN-CONTAINING PROTEIN"/>
    <property type="match status" value="1"/>
</dbReference>
<evidence type="ECO:0000313" key="1">
    <source>
        <dbReference type="EMBL" id="OLR91437.1"/>
    </source>
</evidence>
<proteinExistence type="predicted"/>
<dbReference type="RefSeq" id="WP_075976834.1">
    <property type="nucleotide sequence ID" value="NZ_MKQR01000023.1"/>
</dbReference>